<proteinExistence type="predicted"/>
<evidence type="ECO:0000313" key="3">
    <source>
        <dbReference type="Proteomes" id="UP000198703"/>
    </source>
</evidence>
<dbReference type="OrthoDB" id="9799538at2"/>
<dbReference type="AlphaFoldDB" id="A0A1H3Z463"/>
<dbReference type="SUPFAM" id="SSF47616">
    <property type="entry name" value="GST C-terminal domain-like"/>
    <property type="match status" value="1"/>
</dbReference>
<accession>A0A1H3Z463</accession>
<dbReference type="PANTHER" id="PTHR42673:SF4">
    <property type="entry name" value="MALEYLACETOACETATE ISOMERASE"/>
    <property type="match status" value="1"/>
</dbReference>
<dbReference type="CDD" id="cd03194">
    <property type="entry name" value="GST_C_3"/>
    <property type="match status" value="1"/>
</dbReference>
<reference evidence="2 3" key="1">
    <citation type="submission" date="2016-10" db="EMBL/GenBank/DDBJ databases">
        <authorList>
            <person name="de Groot N.N."/>
        </authorList>
    </citation>
    <scope>NUCLEOTIDE SEQUENCE [LARGE SCALE GENOMIC DNA]</scope>
    <source>
        <strain evidence="2 3">DSM 15345</strain>
    </source>
</reference>
<dbReference type="EMBL" id="FNQM01000003">
    <property type="protein sequence ID" value="SEA18643.1"/>
    <property type="molecule type" value="Genomic_DNA"/>
</dbReference>
<dbReference type="Gene3D" id="3.40.30.10">
    <property type="entry name" value="Glutaredoxin"/>
    <property type="match status" value="1"/>
</dbReference>
<dbReference type="GO" id="GO:0006559">
    <property type="term" value="P:L-phenylalanine catabolic process"/>
    <property type="evidence" value="ECO:0007669"/>
    <property type="project" value="TreeGrafter"/>
</dbReference>
<dbReference type="InterPro" id="IPR004045">
    <property type="entry name" value="Glutathione_S-Trfase_N"/>
</dbReference>
<keyword evidence="3" id="KW-1185">Reference proteome</keyword>
<organism evidence="2 3">
    <name type="scientific">Rubrimonas cliftonensis</name>
    <dbReference type="NCBI Taxonomy" id="89524"/>
    <lineage>
        <taxon>Bacteria</taxon>
        <taxon>Pseudomonadati</taxon>
        <taxon>Pseudomonadota</taxon>
        <taxon>Alphaproteobacteria</taxon>
        <taxon>Rhodobacterales</taxon>
        <taxon>Paracoccaceae</taxon>
        <taxon>Rubrimonas</taxon>
    </lineage>
</organism>
<dbReference type="STRING" id="89524.SAMN05444370_103389"/>
<dbReference type="PANTHER" id="PTHR42673">
    <property type="entry name" value="MALEYLACETOACETATE ISOMERASE"/>
    <property type="match status" value="1"/>
</dbReference>
<dbReference type="GO" id="GO:0006749">
    <property type="term" value="P:glutathione metabolic process"/>
    <property type="evidence" value="ECO:0007669"/>
    <property type="project" value="TreeGrafter"/>
</dbReference>
<dbReference type="GO" id="GO:0016034">
    <property type="term" value="F:maleylacetoacetate isomerase activity"/>
    <property type="evidence" value="ECO:0007669"/>
    <property type="project" value="TreeGrafter"/>
</dbReference>
<name>A0A1H3Z463_9RHOB</name>
<dbReference type="InterPro" id="IPR036282">
    <property type="entry name" value="Glutathione-S-Trfase_C_sf"/>
</dbReference>
<dbReference type="Gene3D" id="1.20.1050.10">
    <property type="match status" value="1"/>
</dbReference>
<dbReference type="RefSeq" id="WP_093251069.1">
    <property type="nucleotide sequence ID" value="NZ_FNQM01000003.1"/>
</dbReference>
<keyword evidence="2" id="KW-0808">Transferase</keyword>
<protein>
    <submittedName>
        <fullName evidence="2">Glutathione S-transferase</fullName>
    </submittedName>
</protein>
<sequence length="224" mass="24391">MYRLDIGEAAYSSWSLRGWLLLRAFGLPFETRALPMFTPEFVSFQEALAPGLKPTVPALSWVEGDEAVSLWDSLAIAETLAERHPAAGHWPAAPAARALARALAAEMHCGFAALRREAWMNTRAVAAAPTPLSEAARADVARIAALWAHARSRFGAGGPWLFGADFCAADAFYAPVAFRASTHRLPLPPEATAYAEALRAHPAVAEWVEMAARDPRRIERYEVV</sequence>
<dbReference type="Pfam" id="PF13409">
    <property type="entry name" value="GST_N_2"/>
    <property type="match status" value="1"/>
</dbReference>
<feature type="domain" description="GST N-terminal" evidence="1">
    <location>
        <begin position="11"/>
        <end position="82"/>
    </location>
</feature>
<evidence type="ECO:0000259" key="1">
    <source>
        <dbReference type="Pfam" id="PF13409"/>
    </source>
</evidence>
<dbReference type="GO" id="GO:0004364">
    <property type="term" value="F:glutathione transferase activity"/>
    <property type="evidence" value="ECO:0007669"/>
    <property type="project" value="TreeGrafter"/>
</dbReference>
<gene>
    <name evidence="2" type="ORF">SAMN05444370_103389</name>
</gene>
<dbReference type="SUPFAM" id="SSF52833">
    <property type="entry name" value="Thioredoxin-like"/>
    <property type="match status" value="1"/>
</dbReference>
<dbReference type="Pfam" id="PF13410">
    <property type="entry name" value="GST_C_2"/>
    <property type="match status" value="1"/>
</dbReference>
<dbReference type="InterPro" id="IPR036249">
    <property type="entry name" value="Thioredoxin-like_sf"/>
</dbReference>
<dbReference type="Proteomes" id="UP000198703">
    <property type="component" value="Unassembled WGS sequence"/>
</dbReference>
<evidence type="ECO:0000313" key="2">
    <source>
        <dbReference type="EMBL" id="SEA18643.1"/>
    </source>
</evidence>